<dbReference type="InterPro" id="IPR029063">
    <property type="entry name" value="SAM-dependent_MTases_sf"/>
</dbReference>
<dbReference type="Gene3D" id="3.40.50.150">
    <property type="entry name" value="Vaccinia Virus protein VP39"/>
    <property type="match status" value="1"/>
</dbReference>
<dbReference type="CDD" id="cd02440">
    <property type="entry name" value="AdoMet_MTases"/>
    <property type="match status" value="1"/>
</dbReference>
<evidence type="ECO:0000313" key="6">
    <source>
        <dbReference type="Proteomes" id="UP000016201"/>
    </source>
</evidence>
<keyword evidence="2" id="KW-0489">Methyltransferase</keyword>
<proteinExistence type="inferred from homology"/>
<dbReference type="InterPro" id="IPR051052">
    <property type="entry name" value="Diverse_substrate_MTase"/>
</dbReference>
<comment type="similarity">
    <text evidence="1">Belongs to the methyltransferase superfamily.</text>
</comment>
<sequence length="272" mass="30923">MLFYRCSADKKAQNMTQSLHPAAQQGFSSAAELYQQVRPNYPQQIVTWLQQQLNLDAQSTVVDLGSGTGKFLPYLQQVTSHIIAVEPITEMLTQLQQAYPQISTLQASSDRLSLASESIDAVICAQSFHWFANIESLNEIHQILKPHGQLGLVWNQRDIQVDWVKALADVLEPLEGDTPRFHSGQWQQVFEQQFLFELDQIKTFTHVQIGRVDEVVSKRLLSTSFVAAMPAKQQQQLKMQFEQIVADYTGKAAHDEIAFPYVTYAYNFKKTT</sequence>
<dbReference type="Proteomes" id="UP000016201">
    <property type="component" value="Unassembled WGS sequence"/>
</dbReference>
<protein>
    <recommendedName>
        <fullName evidence="4">Methyltransferase type 11 domain-containing protein</fullName>
    </recommendedName>
</protein>
<gene>
    <name evidence="5" type="ORF">I593_03336</name>
</gene>
<evidence type="ECO:0000259" key="4">
    <source>
        <dbReference type="Pfam" id="PF08241"/>
    </source>
</evidence>
<evidence type="ECO:0000256" key="1">
    <source>
        <dbReference type="ARBA" id="ARBA00008361"/>
    </source>
</evidence>
<dbReference type="InterPro" id="IPR013216">
    <property type="entry name" value="Methyltransf_11"/>
</dbReference>
<dbReference type="GO" id="GO:0008757">
    <property type="term" value="F:S-adenosylmethionine-dependent methyltransferase activity"/>
    <property type="evidence" value="ECO:0007669"/>
    <property type="project" value="InterPro"/>
</dbReference>
<dbReference type="AlphaFoldDB" id="R9APX6"/>
<evidence type="ECO:0000256" key="3">
    <source>
        <dbReference type="ARBA" id="ARBA00022679"/>
    </source>
</evidence>
<name>R9APX6_9GAMM</name>
<accession>R9APX6</accession>
<reference evidence="5 6" key="1">
    <citation type="submission" date="2013-03" db="EMBL/GenBank/DDBJ databases">
        <title>The Genome Sequence of Acinetobacter tandoii CIP 107469.</title>
        <authorList>
            <consortium name="The Broad Institute Genome Sequencing Platform"/>
            <consortium name="The Broad Institute Genome Sequencing Center for Infectious Disease"/>
            <person name="Cerqueira G."/>
            <person name="Feldgarden M."/>
            <person name="Courvalin P."/>
            <person name="Perichon B."/>
            <person name="Grillot-Courvalin C."/>
            <person name="Clermont D."/>
            <person name="Rocha E."/>
            <person name="Yoon E.-J."/>
            <person name="Nemec A."/>
            <person name="Walker B."/>
            <person name="Young S.K."/>
            <person name="Zeng Q."/>
            <person name="Gargeya S."/>
            <person name="Fitzgerald M."/>
            <person name="Haas B."/>
            <person name="Abouelleil A."/>
            <person name="Alvarado L."/>
            <person name="Arachchi H.M."/>
            <person name="Berlin A.M."/>
            <person name="Chapman S.B."/>
            <person name="Dewar J."/>
            <person name="Goldberg J."/>
            <person name="Griggs A."/>
            <person name="Gujja S."/>
            <person name="Hansen M."/>
            <person name="Howarth C."/>
            <person name="Imamovic A."/>
            <person name="Larimer J."/>
            <person name="McCowan C."/>
            <person name="Murphy C."/>
            <person name="Neiman D."/>
            <person name="Pearson M."/>
            <person name="Priest M."/>
            <person name="Roberts A."/>
            <person name="Saif S."/>
            <person name="Shea T."/>
            <person name="Sisk P."/>
            <person name="Sykes S."/>
            <person name="Wortman J."/>
            <person name="Nusbaum C."/>
            <person name="Birren B."/>
        </authorList>
    </citation>
    <scope>NUCLEOTIDE SEQUENCE [LARGE SCALE GENOMIC DNA]</scope>
    <source>
        <strain evidence="5 6">CIP 107469</strain>
    </source>
</reference>
<evidence type="ECO:0000256" key="2">
    <source>
        <dbReference type="ARBA" id="ARBA00022603"/>
    </source>
</evidence>
<evidence type="ECO:0000313" key="5">
    <source>
        <dbReference type="EMBL" id="EOR04259.1"/>
    </source>
</evidence>
<keyword evidence="6" id="KW-1185">Reference proteome</keyword>
<dbReference type="EMBL" id="AQFM01000044">
    <property type="protein sequence ID" value="EOR04259.1"/>
    <property type="molecule type" value="Genomic_DNA"/>
</dbReference>
<dbReference type="PANTHER" id="PTHR44942:SF4">
    <property type="entry name" value="METHYLTRANSFERASE TYPE 11 DOMAIN-CONTAINING PROTEIN"/>
    <property type="match status" value="1"/>
</dbReference>
<dbReference type="Pfam" id="PF08241">
    <property type="entry name" value="Methyltransf_11"/>
    <property type="match status" value="1"/>
</dbReference>
<organism evidence="5 6">
    <name type="scientific">Acinetobacter tandoii DSM 14970 = CIP 107469</name>
    <dbReference type="NCBI Taxonomy" id="1120927"/>
    <lineage>
        <taxon>Bacteria</taxon>
        <taxon>Pseudomonadati</taxon>
        <taxon>Pseudomonadota</taxon>
        <taxon>Gammaproteobacteria</taxon>
        <taxon>Moraxellales</taxon>
        <taxon>Moraxellaceae</taxon>
        <taxon>Acinetobacter</taxon>
    </lineage>
</organism>
<dbReference type="eggNOG" id="COG2226">
    <property type="taxonomic scope" value="Bacteria"/>
</dbReference>
<feature type="domain" description="Methyltransferase type 11" evidence="4">
    <location>
        <begin position="62"/>
        <end position="150"/>
    </location>
</feature>
<dbReference type="SUPFAM" id="SSF53335">
    <property type="entry name" value="S-adenosyl-L-methionine-dependent methyltransferases"/>
    <property type="match status" value="1"/>
</dbReference>
<dbReference type="PANTHER" id="PTHR44942">
    <property type="entry name" value="METHYLTRANSF_11 DOMAIN-CONTAINING PROTEIN"/>
    <property type="match status" value="1"/>
</dbReference>
<dbReference type="GO" id="GO:0032259">
    <property type="term" value="P:methylation"/>
    <property type="evidence" value="ECO:0007669"/>
    <property type="project" value="UniProtKB-KW"/>
</dbReference>
<comment type="caution">
    <text evidence="5">The sequence shown here is derived from an EMBL/GenBank/DDBJ whole genome shotgun (WGS) entry which is preliminary data.</text>
</comment>
<dbReference type="PATRIC" id="fig|1120927.3.peg.3252"/>
<keyword evidence="3" id="KW-0808">Transferase</keyword>